<evidence type="ECO:0000256" key="5">
    <source>
        <dbReference type="ARBA" id="ARBA00022691"/>
    </source>
</evidence>
<dbReference type="InterPro" id="IPR022642">
    <property type="entry name" value="CheR_C"/>
</dbReference>
<keyword evidence="4" id="KW-0808">Transferase</keyword>
<comment type="catalytic activity">
    <reaction evidence="1">
        <text>L-glutamyl-[protein] + S-adenosyl-L-methionine = [protein]-L-glutamate 5-O-methyl ester + S-adenosyl-L-homocysteine</text>
        <dbReference type="Rhea" id="RHEA:24452"/>
        <dbReference type="Rhea" id="RHEA-COMP:10208"/>
        <dbReference type="Rhea" id="RHEA-COMP:10311"/>
        <dbReference type="ChEBI" id="CHEBI:29973"/>
        <dbReference type="ChEBI" id="CHEBI:57856"/>
        <dbReference type="ChEBI" id="CHEBI:59789"/>
        <dbReference type="ChEBI" id="CHEBI:82795"/>
        <dbReference type="EC" id="2.1.1.80"/>
    </reaction>
</comment>
<name>A0A928Q3K9_9FIRM</name>
<dbReference type="InterPro" id="IPR000780">
    <property type="entry name" value="CheR_MeTrfase"/>
</dbReference>
<dbReference type="Pfam" id="PF03705">
    <property type="entry name" value="CheR_N"/>
    <property type="match status" value="1"/>
</dbReference>
<reference evidence="7" key="1">
    <citation type="submission" date="2019-04" db="EMBL/GenBank/DDBJ databases">
        <title>Evolution of Biomass-Degrading Anaerobic Consortia Revealed by Metagenomics.</title>
        <authorList>
            <person name="Peng X."/>
        </authorList>
    </citation>
    <scope>NUCLEOTIDE SEQUENCE</scope>
    <source>
        <strain evidence="7">SIG551</strain>
    </source>
</reference>
<evidence type="ECO:0000256" key="3">
    <source>
        <dbReference type="ARBA" id="ARBA00022603"/>
    </source>
</evidence>
<dbReference type="PANTHER" id="PTHR24422:SF19">
    <property type="entry name" value="CHEMOTAXIS PROTEIN METHYLTRANSFERASE"/>
    <property type="match status" value="1"/>
</dbReference>
<dbReference type="AlphaFoldDB" id="A0A928Q3K9"/>
<dbReference type="InterPro" id="IPR022641">
    <property type="entry name" value="CheR_N"/>
</dbReference>
<dbReference type="PIRSF" id="PIRSF000410">
    <property type="entry name" value="CheR"/>
    <property type="match status" value="1"/>
</dbReference>
<keyword evidence="5" id="KW-0949">S-adenosyl-L-methionine</keyword>
<evidence type="ECO:0000256" key="2">
    <source>
        <dbReference type="ARBA" id="ARBA00012534"/>
    </source>
</evidence>
<comment type="caution">
    <text evidence="7">The sequence shown here is derived from an EMBL/GenBank/DDBJ whole genome shotgun (WGS) entry which is preliminary data.</text>
</comment>
<dbReference type="SMART" id="SM00138">
    <property type="entry name" value="MeTrc"/>
    <property type="match status" value="1"/>
</dbReference>
<dbReference type="EMBL" id="SVNY01000002">
    <property type="protein sequence ID" value="MBE6833026.1"/>
    <property type="molecule type" value="Genomic_DNA"/>
</dbReference>
<dbReference type="Pfam" id="PF01739">
    <property type="entry name" value="CheR"/>
    <property type="match status" value="1"/>
</dbReference>
<evidence type="ECO:0000256" key="1">
    <source>
        <dbReference type="ARBA" id="ARBA00001541"/>
    </source>
</evidence>
<dbReference type="GO" id="GO:0032259">
    <property type="term" value="P:methylation"/>
    <property type="evidence" value="ECO:0007669"/>
    <property type="project" value="UniProtKB-KW"/>
</dbReference>
<dbReference type="Gene3D" id="1.10.155.10">
    <property type="entry name" value="Chemotaxis receptor methyltransferase CheR, N-terminal domain"/>
    <property type="match status" value="1"/>
</dbReference>
<evidence type="ECO:0000256" key="4">
    <source>
        <dbReference type="ARBA" id="ARBA00022679"/>
    </source>
</evidence>
<organism evidence="7 8">
    <name type="scientific">Faecalispora sporosphaeroides</name>
    <dbReference type="NCBI Taxonomy" id="1549"/>
    <lineage>
        <taxon>Bacteria</taxon>
        <taxon>Bacillati</taxon>
        <taxon>Bacillota</taxon>
        <taxon>Clostridia</taxon>
        <taxon>Eubacteriales</taxon>
        <taxon>Oscillospiraceae</taxon>
        <taxon>Faecalispora</taxon>
    </lineage>
</organism>
<feature type="domain" description="CheR-type methyltransferase" evidence="6">
    <location>
        <begin position="14"/>
        <end position="286"/>
    </location>
</feature>
<dbReference type="Gene3D" id="3.40.50.150">
    <property type="entry name" value="Vaccinia Virus protein VP39"/>
    <property type="match status" value="1"/>
</dbReference>
<gene>
    <name evidence="7" type="ORF">E7512_05500</name>
</gene>
<dbReference type="CDD" id="cd02440">
    <property type="entry name" value="AdoMet_MTases"/>
    <property type="match status" value="1"/>
</dbReference>
<dbReference type="GO" id="GO:0008983">
    <property type="term" value="F:protein-glutamate O-methyltransferase activity"/>
    <property type="evidence" value="ECO:0007669"/>
    <property type="project" value="UniProtKB-EC"/>
</dbReference>
<keyword evidence="3 7" id="KW-0489">Methyltransferase</keyword>
<sequence>MGGGLNTQNFFTEERINMIRLTDQEFQTIVTYIKNNYGINLANKRQLIEARMYSVLTEKGMKSFSEYMNLIQQKNPEEITLLLNKLTTNHTYFMREPAHFDFIKNKFLPLQERINRRRLVRIWSAGCSSGEEAYTTCMVLKDYFSLGRAGWDFRILATDISEKAMSAGKAAVYSAESLKNVPQGWLTRYFVKQGADQYRINDDVRRHVTFQRLNLMQPFPPMQPFDLIFCRNVMIYFDQNDRNRLINKYYDMLVPGGFLLIGHSETIQRDSSKFIYLEPSVYQKGQ</sequence>
<dbReference type="EC" id="2.1.1.80" evidence="2"/>
<evidence type="ECO:0000313" key="8">
    <source>
        <dbReference type="Proteomes" id="UP000754750"/>
    </source>
</evidence>
<dbReference type="InterPro" id="IPR050903">
    <property type="entry name" value="Bact_Chemotaxis_MeTrfase"/>
</dbReference>
<dbReference type="InterPro" id="IPR029063">
    <property type="entry name" value="SAM-dependent_MTases_sf"/>
</dbReference>
<dbReference type="PRINTS" id="PR00996">
    <property type="entry name" value="CHERMTFRASE"/>
</dbReference>
<dbReference type="InterPro" id="IPR026024">
    <property type="entry name" value="Chemotaxis_MeTrfase_CheR"/>
</dbReference>
<dbReference type="PROSITE" id="PS50123">
    <property type="entry name" value="CHER"/>
    <property type="match status" value="1"/>
</dbReference>
<dbReference type="Proteomes" id="UP000754750">
    <property type="component" value="Unassembled WGS sequence"/>
</dbReference>
<evidence type="ECO:0000259" key="6">
    <source>
        <dbReference type="PROSITE" id="PS50123"/>
    </source>
</evidence>
<dbReference type="InterPro" id="IPR036804">
    <property type="entry name" value="CheR_N_sf"/>
</dbReference>
<evidence type="ECO:0000313" key="7">
    <source>
        <dbReference type="EMBL" id="MBE6833026.1"/>
    </source>
</evidence>
<dbReference type="SUPFAM" id="SSF53335">
    <property type="entry name" value="S-adenosyl-L-methionine-dependent methyltransferases"/>
    <property type="match status" value="1"/>
</dbReference>
<dbReference type="PANTHER" id="PTHR24422">
    <property type="entry name" value="CHEMOTAXIS PROTEIN METHYLTRANSFERASE"/>
    <property type="match status" value="1"/>
</dbReference>
<dbReference type="SUPFAM" id="SSF47757">
    <property type="entry name" value="Chemotaxis receptor methyltransferase CheR, N-terminal domain"/>
    <property type="match status" value="1"/>
</dbReference>
<accession>A0A928Q3K9</accession>
<proteinExistence type="predicted"/>
<protein>
    <recommendedName>
        <fullName evidence="2">protein-glutamate O-methyltransferase</fullName>
        <ecNumber evidence="2">2.1.1.80</ecNumber>
    </recommendedName>
</protein>